<dbReference type="PANTHER" id="PTHR44688">
    <property type="entry name" value="DNA-BINDING TRANSCRIPTIONAL ACTIVATOR DEVR_DOSR"/>
    <property type="match status" value="1"/>
</dbReference>
<dbReference type="PRINTS" id="PR00038">
    <property type="entry name" value="HTHLUXR"/>
</dbReference>
<reference evidence="7" key="1">
    <citation type="submission" date="2021-03" db="EMBL/GenBank/DDBJ databases">
        <title>Legionella lytica PCM 2298.</title>
        <authorList>
            <person name="Koper P."/>
        </authorList>
    </citation>
    <scope>NUCLEOTIDE SEQUENCE</scope>
    <source>
        <strain evidence="7">PCM 2298</strain>
        <plasmid evidence="7">pLlyPCM2298_1</plasmid>
    </source>
</reference>
<evidence type="ECO:0000256" key="4">
    <source>
        <dbReference type="PROSITE-ProRule" id="PRU00169"/>
    </source>
</evidence>
<evidence type="ECO:0000313" key="7">
    <source>
        <dbReference type="EMBL" id="USQ15351.1"/>
    </source>
</evidence>
<dbReference type="CDD" id="cd06170">
    <property type="entry name" value="LuxR_C_like"/>
    <property type="match status" value="1"/>
</dbReference>
<dbReference type="PROSITE" id="PS50110">
    <property type="entry name" value="RESPONSE_REGULATORY"/>
    <property type="match status" value="1"/>
</dbReference>
<evidence type="ECO:0000256" key="2">
    <source>
        <dbReference type="ARBA" id="ARBA00023125"/>
    </source>
</evidence>
<keyword evidence="2" id="KW-0238">DNA-binding</keyword>
<dbReference type="InterPro" id="IPR011006">
    <property type="entry name" value="CheY-like_superfamily"/>
</dbReference>
<dbReference type="SMART" id="SM00421">
    <property type="entry name" value="HTH_LUXR"/>
    <property type="match status" value="1"/>
</dbReference>
<dbReference type="InterPro" id="IPR000792">
    <property type="entry name" value="Tscrpt_reg_LuxR_C"/>
</dbReference>
<dbReference type="InterPro" id="IPR016032">
    <property type="entry name" value="Sig_transdc_resp-reg_C-effctor"/>
</dbReference>
<dbReference type="SMART" id="SM00448">
    <property type="entry name" value="REC"/>
    <property type="match status" value="1"/>
</dbReference>
<dbReference type="Gene3D" id="3.40.50.2300">
    <property type="match status" value="1"/>
</dbReference>
<dbReference type="PROSITE" id="PS50043">
    <property type="entry name" value="HTH_LUXR_2"/>
    <property type="match status" value="1"/>
</dbReference>
<name>A0ABY4YD34_9GAMM</name>
<dbReference type="Gene3D" id="1.10.10.10">
    <property type="entry name" value="Winged helix-like DNA-binding domain superfamily/Winged helix DNA-binding domain"/>
    <property type="match status" value="1"/>
</dbReference>
<gene>
    <name evidence="7" type="ORF">J2N86_15430</name>
</gene>
<evidence type="ECO:0000313" key="8">
    <source>
        <dbReference type="Proteomes" id="UP001057474"/>
    </source>
</evidence>
<evidence type="ECO:0000259" key="6">
    <source>
        <dbReference type="PROSITE" id="PS50110"/>
    </source>
</evidence>
<evidence type="ECO:0000256" key="1">
    <source>
        <dbReference type="ARBA" id="ARBA00023015"/>
    </source>
</evidence>
<feature type="domain" description="Response regulatory" evidence="6">
    <location>
        <begin position="7"/>
        <end position="121"/>
    </location>
</feature>
<evidence type="ECO:0000256" key="3">
    <source>
        <dbReference type="ARBA" id="ARBA00023163"/>
    </source>
</evidence>
<evidence type="ECO:0000259" key="5">
    <source>
        <dbReference type="PROSITE" id="PS50043"/>
    </source>
</evidence>
<dbReference type="RefSeq" id="WP_252582590.1">
    <property type="nucleotide sequence ID" value="NZ_CP071528.1"/>
</dbReference>
<dbReference type="InterPro" id="IPR036388">
    <property type="entry name" value="WH-like_DNA-bd_sf"/>
</dbReference>
<dbReference type="PANTHER" id="PTHR44688:SF16">
    <property type="entry name" value="DNA-BINDING TRANSCRIPTIONAL ACTIVATOR DEVR_DOSR"/>
    <property type="match status" value="1"/>
</dbReference>
<organism evidence="7 8">
    <name type="scientific">Legionella lytica</name>
    <dbReference type="NCBI Taxonomy" id="96232"/>
    <lineage>
        <taxon>Bacteria</taxon>
        <taxon>Pseudomonadati</taxon>
        <taxon>Pseudomonadota</taxon>
        <taxon>Gammaproteobacteria</taxon>
        <taxon>Legionellales</taxon>
        <taxon>Legionellaceae</taxon>
        <taxon>Legionella</taxon>
    </lineage>
</organism>
<dbReference type="Pfam" id="PF00196">
    <property type="entry name" value="GerE"/>
    <property type="match status" value="1"/>
</dbReference>
<dbReference type="InterPro" id="IPR001789">
    <property type="entry name" value="Sig_transdc_resp-reg_receiver"/>
</dbReference>
<dbReference type="PROSITE" id="PS00622">
    <property type="entry name" value="HTH_LUXR_1"/>
    <property type="match status" value="1"/>
</dbReference>
<keyword evidence="7" id="KW-0614">Plasmid</keyword>
<dbReference type="CDD" id="cd17537">
    <property type="entry name" value="REC_FixJ"/>
    <property type="match status" value="1"/>
</dbReference>
<keyword evidence="3" id="KW-0804">Transcription</keyword>
<protein>
    <submittedName>
        <fullName evidence="7">Response regulator transcription factor</fullName>
    </submittedName>
</protein>
<dbReference type="Proteomes" id="UP001057474">
    <property type="component" value="Plasmid pLlyPCM2298_1"/>
</dbReference>
<keyword evidence="8" id="KW-1185">Reference proteome</keyword>
<accession>A0ABY4YD34</accession>
<feature type="domain" description="HTH luxR-type" evidence="5">
    <location>
        <begin position="133"/>
        <end position="198"/>
    </location>
</feature>
<dbReference type="Pfam" id="PF00072">
    <property type="entry name" value="Response_reg"/>
    <property type="match status" value="1"/>
</dbReference>
<keyword evidence="1" id="KW-0805">Transcription regulation</keyword>
<keyword evidence="4" id="KW-0597">Phosphoprotein</keyword>
<sequence>MQTNKQTIFIIDDEPAVCDSLQWLFESIQFQVETYRTASSFQQNYDPKNAGLLITDVRLPDISGLELLEKLKQQKIFLPVIVITGYGDIPMAVRAMKLGAKDFLLKPFNEQVLLEKVQKHINQSVNNESLHLLNKRINSLSKREQQIIKLIIDGKLNKQIAHELSISISTVEAHRSNIMNKVQAKNLAQLIKLYLQAQQDYESV</sequence>
<dbReference type="EMBL" id="CP071528">
    <property type="protein sequence ID" value="USQ15351.1"/>
    <property type="molecule type" value="Genomic_DNA"/>
</dbReference>
<geneLocation type="plasmid" evidence="7 8">
    <name>pLlyPCM2298_1</name>
</geneLocation>
<proteinExistence type="predicted"/>
<dbReference type="SUPFAM" id="SSF52172">
    <property type="entry name" value="CheY-like"/>
    <property type="match status" value="1"/>
</dbReference>
<dbReference type="SUPFAM" id="SSF46894">
    <property type="entry name" value="C-terminal effector domain of the bipartite response regulators"/>
    <property type="match status" value="1"/>
</dbReference>
<feature type="modified residue" description="4-aspartylphosphate" evidence="4">
    <location>
        <position position="56"/>
    </location>
</feature>